<evidence type="ECO:0000313" key="2">
    <source>
        <dbReference type="Proteomes" id="UP001280581"/>
    </source>
</evidence>
<protein>
    <submittedName>
        <fullName evidence="1">Uncharacterized protein</fullName>
    </submittedName>
</protein>
<name>A0AAN6LY08_9PLEO</name>
<evidence type="ECO:0000313" key="1">
    <source>
        <dbReference type="EMBL" id="KAK3207330.1"/>
    </source>
</evidence>
<organism evidence="1 2">
    <name type="scientific">Pseudopithomyces chartarum</name>
    <dbReference type="NCBI Taxonomy" id="1892770"/>
    <lineage>
        <taxon>Eukaryota</taxon>
        <taxon>Fungi</taxon>
        <taxon>Dikarya</taxon>
        <taxon>Ascomycota</taxon>
        <taxon>Pezizomycotina</taxon>
        <taxon>Dothideomycetes</taxon>
        <taxon>Pleosporomycetidae</taxon>
        <taxon>Pleosporales</taxon>
        <taxon>Massarineae</taxon>
        <taxon>Didymosphaeriaceae</taxon>
        <taxon>Pseudopithomyces</taxon>
    </lineage>
</organism>
<accession>A0AAN6LY08</accession>
<sequence>MRRPPIACHRAVPPITRTPSDFPWVPEHLVQAAAAKFFPTTCPHQRRHATNVPGPLEARRRAAKRGMALQANLDFAARMPLPLFSFGALFASRRSGEPKWNYEPPSLKTKEPPDLFNLPPLTAPTHPPPIYLDPLSHPSCDETEQPDTNLQIGHIHQVLPESVDCATAHAEACHAKFRALVDGTPPNVYDHSFLLTNYLVCCPHDSDAADAFCTLAFRYLVDTRWRQKYILALFGQASVRLPHVLGPQGPPFLRIVREQCSGSSLPSSSAIYRVYARLAEQLHQSPTPLSSTSNTEVQTATDISVDRDAGMRLLIHGLWNYNPSRLGYSGASLIGQDKGRLVADNQGSRTCNDSSLLMHMVSDRLSDSVLVRCLHNIWHDLDTNALRTPRYLVEIIYACVRSKSNIEMALNLLELIPRPMMRDWICAMSATGKEKHRVSQLGQRGPLYLSMWFRLLYQLDIRTNAMLDDQGSLCQFTFHRVVRAHFDHDHPPFTLVIALLHCLLGHESFAKAEASIQLYDYIESGRLFSASENHKNKTLDELLTELMYDLDKASLPNHGVLELLIPHLDDHKGFRRVSHLLEQLRKHKIKLSDTTFLTKYTTRVFEEISQDTDIARMGRNLAFFKLLLNSQAALGAASTILQARLKNAQARRSFNHILAGARYARIVPLAYRNLTADLPKHIQVELIHQFAYQYAMDRTRSIEQNWRSLRYLYMYLDIHELPIQPLFTKAIVSVCITRPLAENRFVSQKKAVWVCKLVAKVEGEIVARQLEQYFWAWRGDLILKAKKALVQLGVYDDARVSVMERLKLLDERPAEWRENATDLDALGHGRLGG</sequence>
<keyword evidence="2" id="KW-1185">Reference proteome</keyword>
<reference evidence="1 2" key="1">
    <citation type="submission" date="2021-02" db="EMBL/GenBank/DDBJ databases">
        <title>Genome assembly of Pseudopithomyces chartarum.</title>
        <authorList>
            <person name="Jauregui R."/>
            <person name="Singh J."/>
            <person name="Voisey C."/>
        </authorList>
    </citation>
    <scope>NUCLEOTIDE SEQUENCE [LARGE SCALE GENOMIC DNA]</scope>
    <source>
        <strain evidence="1 2">AGR01</strain>
    </source>
</reference>
<dbReference type="Proteomes" id="UP001280581">
    <property type="component" value="Unassembled WGS sequence"/>
</dbReference>
<gene>
    <name evidence="1" type="ORF">GRF29_103g672233</name>
</gene>
<proteinExistence type="predicted"/>
<dbReference type="EMBL" id="WVTA01000009">
    <property type="protein sequence ID" value="KAK3207330.1"/>
    <property type="molecule type" value="Genomic_DNA"/>
</dbReference>
<comment type="caution">
    <text evidence="1">The sequence shown here is derived from an EMBL/GenBank/DDBJ whole genome shotgun (WGS) entry which is preliminary data.</text>
</comment>
<dbReference type="AlphaFoldDB" id="A0AAN6LY08"/>